<dbReference type="RefSeq" id="WP_279244963.1">
    <property type="nucleotide sequence ID" value="NZ_SHNN01000002.1"/>
</dbReference>
<evidence type="ECO:0000313" key="2">
    <source>
        <dbReference type="EMBL" id="MCX2980947.1"/>
    </source>
</evidence>
<dbReference type="SUPFAM" id="SSF53448">
    <property type="entry name" value="Nucleotide-diphospho-sugar transferases"/>
    <property type="match status" value="1"/>
</dbReference>
<dbReference type="InterPro" id="IPR050834">
    <property type="entry name" value="Glycosyltransf_2"/>
</dbReference>
<sequence>MTTRTTPLVSVGVTSYRRPLELENALDSVLGQTYRNLEVIVSDNCSRMDEVECVLERFSTQDIRVRLFRQDENIGMMPNHTFVLRKATGDYFLWLHIDDQIPQNYIEKCMDRFSDSEDIVLVGPKANAYMEGRYWYTYSTFSTLGQHAYHRFRRLIDIGYSQPSAFQQYFFGIFRRDTLAACVWEDGKYYWDGSFSLFFRISELGFLHLAEDVSLDKFNRKEDFKKWRDKNYCDKPIRFKFAGAKVSEVLPKTLDILVTLARSQQLTKPQKIRLMTLCIIRFISVLFTSKEALWKRVALIPYRLLRKALHITYYFLRKLR</sequence>
<dbReference type="InterPro" id="IPR029044">
    <property type="entry name" value="Nucleotide-diphossugar_trans"/>
</dbReference>
<dbReference type="Pfam" id="PF00535">
    <property type="entry name" value="Glycos_transf_2"/>
    <property type="match status" value="1"/>
</dbReference>
<dbReference type="Gene3D" id="3.90.550.10">
    <property type="entry name" value="Spore Coat Polysaccharide Biosynthesis Protein SpsA, Chain A"/>
    <property type="match status" value="1"/>
</dbReference>
<proteinExistence type="predicted"/>
<gene>
    <name evidence="2" type="ORF">EYC98_08730</name>
</gene>
<protein>
    <submittedName>
        <fullName evidence="2">Glycosyltransferase family 2 protein</fullName>
    </submittedName>
</protein>
<evidence type="ECO:0000313" key="3">
    <source>
        <dbReference type="Proteomes" id="UP001143362"/>
    </source>
</evidence>
<dbReference type="PANTHER" id="PTHR43685:SF2">
    <property type="entry name" value="GLYCOSYLTRANSFERASE 2-LIKE DOMAIN-CONTAINING PROTEIN"/>
    <property type="match status" value="1"/>
</dbReference>
<accession>A0ABT3TF56</accession>
<dbReference type="Proteomes" id="UP001143362">
    <property type="component" value="Unassembled WGS sequence"/>
</dbReference>
<reference evidence="2" key="1">
    <citation type="submission" date="2019-02" db="EMBL/GenBank/DDBJ databases">
        <authorList>
            <person name="Li S.-H."/>
        </authorList>
    </citation>
    <scope>NUCLEOTIDE SEQUENCE</scope>
    <source>
        <strain evidence="2">IMCC14734</strain>
    </source>
</reference>
<keyword evidence="3" id="KW-1185">Reference proteome</keyword>
<comment type="caution">
    <text evidence="2">The sequence shown here is derived from an EMBL/GenBank/DDBJ whole genome shotgun (WGS) entry which is preliminary data.</text>
</comment>
<organism evidence="2 3">
    <name type="scientific">Candidatus Litorirhabdus singularis</name>
    <dbReference type="NCBI Taxonomy" id="2518993"/>
    <lineage>
        <taxon>Bacteria</taxon>
        <taxon>Pseudomonadati</taxon>
        <taxon>Pseudomonadota</taxon>
        <taxon>Gammaproteobacteria</taxon>
        <taxon>Cellvibrionales</taxon>
        <taxon>Halieaceae</taxon>
        <taxon>Candidatus Litorirhabdus</taxon>
    </lineage>
</organism>
<dbReference type="InterPro" id="IPR001173">
    <property type="entry name" value="Glyco_trans_2-like"/>
</dbReference>
<dbReference type="PANTHER" id="PTHR43685">
    <property type="entry name" value="GLYCOSYLTRANSFERASE"/>
    <property type="match status" value="1"/>
</dbReference>
<dbReference type="CDD" id="cd00761">
    <property type="entry name" value="Glyco_tranf_GTA_type"/>
    <property type="match status" value="1"/>
</dbReference>
<feature type="domain" description="Glycosyltransferase 2-like" evidence="1">
    <location>
        <begin position="10"/>
        <end position="177"/>
    </location>
</feature>
<evidence type="ECO:0000259" key="1">
    <source>
        <dbReference type="Pfam" id="PF00535"/>
    </source>
</evidence>
<name>A0ABT3TF56_9GAMM</name>
<dbReference type="EMBL" id="SHNN01000002">
    <property type="protein sequence ID" value="MCX2980947.1"/>
    <property type="molecule type" value="Genomic_DNA"/>
</dbReference>